<dbReference type="InterPro" id="IPR050557">
    <property type="entry name" value="RTX_toxin/Mannuronan_C5-epim"/>
</dbReference>
<feature type="compositionally biased region" description="Acidic residues" evidence="3">
    <location>
        <begin position="17"/>
        <end position="30"/>
    </location>
</feature>
<gene>
    <name evidence="4" type="ORF">H6G59_03575</name>
</gene>
<dbReference type="InterPro" id="IPR018511">
    <property type="entry name" value="Hemolysin-typ_Ca-bd_CS"/>
</dbReference>
<dbReference type="SUPFAM" id="SSF51120">
    <property type="entry name" value="beta-Roll"/>
    <property type="match status" value="3"/>
</dbReference>
<name>A0ABR8F9V9_9NOST</name>
<dbReference type="PROSITE" id="PS00330">
    <property type="entry name" value="HEMOLYSIN_CALCIUM"/>
    <property type="match status" value="5"/>
</dbReference>
<evidence type="ECO:0000256" key="2">
    <source>
        <dbReference type="ARBA" id="ARBA00022525"/>
    </source>
</evidence>
<dbReference type="Gene3D" id="2.150.10.10">
    <property type="entry name" value="Serralysin-like metalloprotease, C-terminal"/>
    <property type="match status" value="4"/>
</dbReference>
<dbReference type="InterPro" id="IPR011049">
    <property type="entry name" value="Serralysin-like_metalloprot_C"/>
</dbReference>
<evidence type="ECO:0000313" key="5">
    <source>
        <dbReference type="Proteomes" id="UP000640531"/>
    </source>
</evidence>
<accession>A0ABR8F9V9</accession>
<dbReference type="EMBL" id="JACJST010000002">
    <property type="protein sequence ID" value="MBD2566990.1"/>
    <property type="molecule type" value="Genomic_DNA"/>
</dbReference>
<evidence type="ECO:0000256" key="3">
    <source>
        <dbReference type="SAM" id="MobiDB-lite"/>
    </source>
</evidence>
<reference evidence="4 5" key="1">
    <citation type="journal article" date="2020" name="ISME J.">
        <title>Comparative genomics reveals insights into cyanobacterial evolution and habitat adaptation.</title>
        <authorList>
            <person name="Chen M.Y."/>
            <person name="Teng W.K."/>
            <person name="Zhao L."/>
            <person name="Hu C.X."/>
            <person name="Zhou Y.K."/>
            <person name="Han B.P."/>
            <person name="Song L.R."/>
            <person name="Shu W.S."/>
        </authorList>
    </citation>
    <scope>NUCLEOTIDE SEQUENCE [LARGE SCALE GENOMIC DNA]</scope>
    <source>
        <strain evidence="4 5">FACHB-196</strain>
    </source>
</reference>
<evidence type="ECO:0000313" key="4">
    <source>
        <dbReference type="EMBL" id="MBD2566990.1"/>
    </source>
</evidence>
<dbReference type="Proteomes" id="UP000640531">
    <property type="component" value="Unassembled WGS sequence"/>
</dbReference>
<comment type="subcellular location">
    <subcellularLocation>
        <location evidence="1">Secreted</location>
    </subcellularLocation>
</comment>
<dbReference type="RefSeq" id="WP_190711791.1">
    <property type="nucleotide sequence ID" value="NZ_JACJST010000002.1"/>
</dbReference>
<comment type="caution">
    <text evidence="4">The sequence shown here is derived from an EMBL/GenBank/DDBJ whole genome shotgun (WGS) entry which is preliminary data.</text>
</comment>
<feature type="region of interest" description="Disordered" evidence="3">
    <location>
        <begin position="15"/>
        <end position="38"/>
    </location>
</feature>
<dbReference type="Pfam" id="PF00353">
    <property type="entry name" value="HemolysinCabind"/>
    <property type="match status" value="5"/>
</dbReference>
<sequence length="409" mass="41307">MARYVGTNNQDILVGTNDDDQFLGGEGDDNLDGREGTDTIKGGAGNDVLFGGNQDDIINGDGGHDTIYAGEGNDTLKGGTGNDRLYGEAGNDVYFVDSLGDFVSEENSSGGDAGGFDTVRSSVSWTLGNYFENLVLLGTDAIDGTGNSLNNIIKGNSADNTLDGGAGNDTLEGGAGNDTIYGGDGRDVLNGGTGNDTLYGGAGDDTYIVDSLGDVVSEDNGSGGDAGGIDTVRSSVSWTLADNFEYLVLTATDSINGTGNSLNNIIKGNSADNILSGGAGNDTLEGNEGNDTLYGGAGNDRLTGGVGSDIFGFNNLGEGVDTITDFCFCNDLIQVSAAGFGGGLTAGSFAPGQFTIGSIATTGDQRFIYNSATGELFFDADGMGGGAQTKFAKLSTGLSLTDANFSVIA</sequence>
<dbReference type="PANTHER" id="PTHR38340:SF1">
    <property type="entry name" value="S-LAYER PROTEIN"/>
    <property type="match status" value="1"/>
</dbReference>
<evidence type="ECO:0000256" key="1">
    <source>
        <dbReference type="ARBA" id="ARBA00004613"/>
    </source>
</evidence>
<proteinExistence type="predicted"/>
<keyword evidence="5" id="KW-1185">Reference proteome</keyword>
<protein>
    <submittedName>
        <fullName evidence="4">Calcium-binding protein</fullName>
    </submittedName>
</protein>
<keyword evidence="2" id="KW-0964">Secreted</keyword>
<dbReference type="PRINTS" id="PR00313">
    <property type="entry name" value="CABNDNGRPT"/>
</dbReference>
<dbReference type="InterPro" id="IPR001343">
    <property type="entry name" value="Hemolysn_Ca-bd"/>
</dbReference>
<dbReference type="PANTHER" id="PTHR38340">
    <property type="entry name" value="S-LAYER PROTEIN"/>
    <property type="match status" value="1"/>
</dbReference>
<organism evidence="4 5">
    <name type="scientific">Anabaena lutea FACHB-196</name>
    <dbReference type="NCBI Taxonomy" id="2692881"/>
    <lineage>
        <taxon>Bacteria</taxon>
        <taxon>Bacillati</taxon>
        <taxon>Cyanobacteriota</taxon>
        <taxon>Cyanophyceae</taxon>
        <taxon>Nostocales</taxon>
        <taxon>Nostocaceae</taxon>
        <taxon>Anabaena</taxon>
    </lineage>
</organism>